<accession>A0A7S3IPS9</accession>
<feature type="compositionally biased region" description="Basic and acidic residues" evidence="1">
    <location>
        <begin position="31"/>
        <end position="44"/>
    </location>
</feature>
<feature type="compositionally biased region" description="Polar residues" evidence="1">
    <location>
        <begin position="103"/>
        <end position="116"/>
    </location>
</feature>
<evidence type="ECO:0000256" key="1">
    <source>
        <dbReference type="SAM" id="MobiDB-lite"/>
    </source>
</evidence>
<gene>
    <name evidence="4" type="ORF">SINC0208_LOCUS10137</name>
</gene>
<evidence type="ECO:0000256" key="2">
    <source>
        <dbReference type="SAM" id="Phobius"/>
    </source>
</evidence>
<keyword evidence="3" id="KW-0732">Signal</keyword>
<organism evidence="4">
    <name type="scientific">Strombidium inclinatum</name>
    <dbReference type="NCBI Taxonomy" id="197538"/>
    <lineage>
        <taxon>Eukaryota</taxon>
        <taxon>Sar</taxon>
        <taxon>Alveolata</taxon>
        <taxon>Ciliophora</taxon>
        <taxon>Intramacronucleata</taxon>
        <taxon>Spirotrichea</taxon>
        <taxon>Oligotrichia</taxon>
        <taxon>Strombidiidae</taxon>
        <taxon>Strombidium</taxon>
    </lineage>
</organism>
<feature type="transmembrane region" description="Helical" evidence="2">
    <location>
        <begin position="69"/>
        <end position="89"/>
    </location>
</feature>
<feature type="region of interest" description="Disordered" evidence="1">
    <location>
        <begin position="19"/>
        <end position="62"/>
    </location>
</feature>
<protein>
    <submittedName>
        <fullName evidence="4">Uncharacterized protein</fullName>
    </submittedName>
</protein>
<reference evidence="4" key="1">
    <citation type="submission" date="2021-01" db="EMBL/GenBank/DDBJ databases">
        <authorList>
            <person name="Corre E."/>
            <person name="Pelletier E."/>
            <person name="Niang G."/>
            <person name="Scheremetjew M."/>
            <person name="Finn R."/>
            <person name="Kale V."/>
            <person name="Holt S."/>
            <person name="Cochrane G."/>
            <person name="Meng A."/>
            <person name="Brown T."/>
            <person name="Cohen L."/>
        </authorList>
    </citation>
    <scope>NUCLEOTIDE SEQUENCE</scope>
    <source>
        <strain evidence="4">S3</strain>
    </source>
</reference>
<proteinExistence type="predicted"/>
<keyword evidence="2" id="KW-1133">Transmembrane helix</keyword>
<sequence>MNELLQVSLFVAAVLAKGGGGGGGGAPSEGAAHEGGKITGDHAAAHGAGPTVIPTPDSEQHKTGDPTTMILVFSLPIAFVVTLFMVYICRLKAKGVYPDGKNSHLQPLQSRLSRKA</sequence>
<name>A0A7S3IPS9_9SPIT</name>
<dbReference type="AlphaFoldDB" id="A0A7S3IPS9"/>
<feature type="region of interest" description="Disordered" evidence="1">
    <location>
        <begin position="96"/>
        <end position="116"/>
    </location>
</feature>
<dbReference type="EMBL" id="HBIH01025350">
    <property type="protein sequence ID" value="CAE0329507.1"/>
    <property type="molecule type" value="Transcribed_RNA"/>
</dbReference>
<keyword evidence="2" id="KW-0812">Transmembrane</keyword>
<evidence type="ECO:0000256" key="3">
    <source>
        <dbReference type="SAM" id="SignalP"/>
    </source>
</evidence>
<feature type="signal peptide" evidence="3">
    <location>
        <begin position="1"/>
        <end position="16"/>
    </location>
</feature>
<evidence type="ECO:0000313" key="4">
    <source>
        <dbReference type="EMBL" id="CAE0329507.1"/>
    </source>
</evidence>
<keyword evidence="2" id="KW-0472">Membrane</keyword>
<feature type="chain" id="PRO_5031461344" evidence="3">
    <location>
        <begin position="17"/>
        <end position="116"/>
    </location>
</feature>